<organism evidence="1 2">
    <name type="scientific">Mycena alexandri</name>
    <dbReference type="NCBI Taxonomy" id="1745969"/>
    <lineage>
        <taxon>Eukaryota</taxon>
        <taxon>Fungi</taxon>
        <taxon>Dikarya</taxon>
        <taxon>Basidiomycota</taxon>
        <taxon>Agaricomycotina</taxon>
        <taxon>Agaricomycetes</taxon>
        <taxon>Agaricomycetidae</taxon>
        <taxon>Agaricales</taxon>
        <taxon>Marasmiineae</taxon>
        <taxon>Mycenaceae</taxon>
        <taxon>Mycena</taxon>
    </lineage>
</organism>
<feature type="non-terminal residue" evidence="1">
    <location>
        <position position="70"/>
    </location>
</feature>
<comment type="caution">
    <text evidence="1">The sequence shown here is derived from an EMBL/GenBank/DDBJ whole genome shotgun (WGS) entry which is preliminary data.</text>
</comment>
<proteinExistence type="predicted"/>
<evidence type="ECO:0000313" key="1">
    <source>
        <dbReference type="EMBL" id="KAJ7034533.1"/>
    </source>
</evidence>
<gene>
    <name evidence="1" type="ORF">C8F04DRAFT_885642</name>
</gene>
<keyword evidence="2" id="KW-1185">Reference proteome</keyword>
<accession>A0AAD6SYB3</accession>
<protein>
    <submittedName>
        <fullName evidence="1">Uncharacterized protein</fullName>
    </submittedName>
</protein>
<sequence length="70" mass="8095">PLSTDGLLRAHASSQDPKLAALEQAITERIGLKTQNEQLWKLVEKQRTGYNQIIQELERMRSERDAYKTK</sequence>
<reference evidence="1" key="1">
    <citation type="submission" date="2023-03" db="EMBL/GenBank/DDBJ databases">
        <title>Massive genome expansion in bonnet fungi (Mycena s.s.) driven by repeated elements and novel gene families across ecological guilds.</title>
        <authorList>
            <consortium name="Lawrence Berkeley National Laboratory"/>
            <person name="Harder C.B."/>
            <person name="Miyauchi S."/>
            <person name="Viragh M."/>
            <person name="Kuo A."/>
            <person name="Thoen E."/>
            <person name="Andreopoulos B."/>
            <person name="Lu D."/>
            <person name="Skrede I."/>
            <person name="Drula E."/>
            <person name="Henrissat B."/>
            <person name="Morin E."/>
            <person name="Kohler A."/>
            <person name="Barry K."/>
            <person name="LaButti K."/>
            <person name="Morin E."/>
            <person name="Salamov A."/>
            <person name="Lipzen A."/>
            <person name="Mereny Z."/>
            <person name="Hegedus B."/>
            <person name="Baldrian P."/>
            <person name="Stursova M."/>
            <person name="Weitz H."/>
            <person name="Taylor A."/>
            <person name="Grigoriev I.V."/>
            <person name="Nagy L.G."/>
            <person name="Martin F."/>
            <person name="Kauserud H."/>
        </authorList>
    </citation>
    <scope>NUCLEOTIDE SEQUENCE</scope>
    <source>
        <strain evidence="1">CBHHK200</strain>
    </source>
</reference>
<evidence type="ECO:0000313" key="2">
    <source>
        <dbReference type="Proteomes" id="UP001218188"/>
    </source>
</evidence>
<feature type="non-terminal residue" evidence="1">
    <location>
        <position position="1"/>
    </location>
</feature>
<dbReference type="EMBL" id="JARJCM010000056">
    <property type="protein sequence ID" value="KAJ7034533.1"/>
    <property type="molecule type" value="Genomic_DNA"/>
</dbReference>
<dbReference type="Proteomes" id="UP001218188">
    <property type="component" value="Unassembled WGS sequence"/>
</dbReference>
<dbReference type="AlphaFoldDB" id="A0AAD6SYB3"/>
<name>A0AAD6SYB3_9AGAR</name>